<keyword evidence="1" id="KW-1185">Reference proteome</keyword>
<dbReference type="AlphaFoldDB" id="A0A915BC01"/>
<dbReference type="Proteomes" id="UP000887569">
    <property type="component" value="Unplaced"/>
</dbReference>
<organism evidence="1 2">
    <name type="scientific">Parascaris univalens</name>
    <name type="common">Nematode worm</name>
    <dbReference type="NCBI Taxonomy" id="6257"/>
    <lineage>
        <taxon>Eukaryota</taxon>
        <taxon>Metazoa</taxon>
        <taxon>Ecdysozoa</taxon>
        <taxon>Nematoda</taxon>
        <taxon>Chromadorea</taxon>
        <taxon>Rhabditida</taxon>
        <taxon>Spirurina</taxon>
        <taxon>Ascaridomorpha</taxon>
        <taxon>Ascaridoidea</taxon>
        <taxon>Ascarididae</taxon>
        <taxon>Parascaris</taxon>
    </lineage>
</organism>
<proteinExistence type="predicted"/>
<name>A0A915BC01_PARUN</name>
<evidence type="ECO:0000313" key="1">
    <source>
        <dbReference type="Proteomes" id="UP000887569"/>
    </source>
</evidence>
<protein>
    <submittedName>
        <fullName evidence="2">Uncharacterized protein</fullName>
    </submittedName>
</protein>
<evidence type="ECO:0000313" key="2">
    <source>
        <dbReference type="WBParaSite" id="PgR033_g088_t01"/>
    </source>
</evidence>
<accession>A0A915BC01</accession>
<sequence>MGGHRRLQDCDIFHLSVERIYRLSFAIFFLGQHRHQDAPPHKSLASVNQALYGDEPSSNVSHRRTLQTC</sequence>
<reference evidence="2" key="1">
    <citation type="submission" date="2022-11" db="UniProtKB">
        <authorList>
            <consortium name="WormBaseParasite"/>
        </authorList>
    </citation>
    <scope>IDENTIFICATION</scope>
</reference>
<dbReference type="WBParaSite" id="PgR033_g088_t01">
    <property type="protein sequence ID" value="PgR033_g088_t01"/>
    <property type="gene ID" value="PgR033_g088"/>
</dbReference>